<comment type="caution">
    <text evidence="1">The sequence shown here is derived from an EMBL/GenBank/DDBJ whole genome shotgun (WGS) entry which is preliminary data.</text>
</comment>
<accession>A0A0F9RSR2</accession>
<gene>
    <name evidence="1" type="ORF">LCGC14_0541090</name>
</gene>
<dbReference type="AlphaFoldDB" id="A0A0F9RSR2"/>
<dbReference type="EMBL" id="LAZR01000724">
    <property type="protein sequence ID" value="KKN59495.1"/>
    <property type="molecule type" value="Genomic_DNA"/>
</dbReference>
<evidence type="ECO:0000313" key="1">
    <source>
        <dbReference type="EMBL" id="KKN59495.1"/>
    </source>
</evidence>
<protein>
    <submittedName>
        <fullName evidence="1">Uncharacterized protein</fullName>
    </submittedName>
</protein>
<proteinExistence type="predicted"/>
<sequence length="59" mass="6648">MESPRNILLVIMTPCGPSIRLLTHEELDSLLKSLNLPIKTLQGQTPIPEVFEDAFTKEE</sequence>
<reference evidence="1" key="1">
    <citation type="journal article" date="2015" name="Nature">
        <title>Complex archaea that bridge the gap between prokaryotes and eukaryotes.</title>
        <authorList>
            <person name="Spang A."/>
            <person name="Saw J.H."/>
            <person name="Jorgensen S.L."/>
            <person name="Zaremba-Niedzwiedzka K."/>
            <person name="Martijn J."/>
            <person name="Lind A.E."/>
            <person name="van Eijk R."/>
            <person name="Schleper C."/>
            <person name="Guy L."/>
            <person name="Ettema T.J."/>
        </authorList>
    </citation>
    <scope>NUCLEOTIDE SEQUENCE</scope>
</reference>
<organism evidence="1">
    <name type="scientific">marine sediment metagenome</name>
    <dbReference type="NCBI Taxonomy" id="412755"/>
    <lineage>
        <taxon>unclassified sequences</taxon>
        <taxon>metagenomes</taxon>
        <taxon>ecological metagenomes</taxon>
    </lineage>
</organism>
<name>A0A0F9RSR2_9ZZZZ</name>